<keyword evidence="3" id="KW-1185">Reference proteome</keyword>
<dbReference type="EMBL" id="NPDR01000014">
    <property type="protein sequence ID" value="PJZ47601.1"/>
    <property type="molecule type" value="Genomic_DNA"/>
</dbReference>
<organism evidence="2 3">
    <name type="scientific">Leptospira saintgironsiae</name>
    <dbReference type="NCBI Taxonomy" id="2023183"/>
    <lineage>
        <taxon>Bacteria</taxon>
        <taxon>Pseudomonadati</taxon>
        <taxon>Spirochaetota</taxon>
        <taxon>Spirochaetia</taxon>
        <taxon>Leptospirales</taxon>
        <taxon>Leptospiraceae</taxon>
        <taxon>Leptospira</taxon>
    </lineage>
</organism>
<keyword evidence="1" id="KW-0472">Membrane</keyword>
<comment type="caution">
    <text evidence="2">The sequence shown here is derived from an EMBL/GenBank/DDBJ whole genome shotgun (WGS) entry which is preliminary data.</text>
</comment>
<name>A0A2M9Y7R4_9LEPT</name>
<dbReference type="RefSeq" id="WP_100711774.1">
    <property type="nucleotide sequence ID" value="NZ_NPDR01000014.1"/>
</dbReference>
<dbReference type="Proteomes" id="UP000231926">
    <property type="component" value="Unassembled WGS sequence"/>
</dbReference>
<gene>
    <name evidence="2" type="ORF">CH362_18370</name>
</gene>
<protein>
    <submittedName>
        <fullName evidence="2">Uncharacterized protein</fullName>
    </submittedName>
</protein>
<feature type="transmembrane region" description="Helical" evidence="1">
    <location>
        <begin position="7"/>
        <end position="27"/>
    </location>
</feature>
<reference evidence="2 3" key="1">
    <citation type="submission" date="2017-07" db="EMBL/GenBank/DDBJ databases">
        <title>Leptospira spp. isolated from tropical soils.</title>
        <authorList>
            <person name="Thibeaux R."/>
            <person name="Iraola G."/>
            <person name="Ferres I."/>
            <person name="Bierque E."/>
            <person name="Girault D."/>
            <person name="Soupe-Gilbert M.-E."/>
            <person name="Picardeau M."/>
            <person name="Goarant C."/>
        </authorList>
    </citation>
    <scope>NUCLEOTIDE SEQUENCE [LARGE SCALE GENOMIC DNA]</scope>
    <source>
        <strain evidence="2 3">FH4-C-A2</strain>
    </source>
</reference>
<proteinExistence type="predicted"/>
<keyword evidence="1" id="KW-1133">Transmembrane helix</keyword>
<dbReference type="OrthoDB" id="339120at2"/>
<keyword evidence="1" id="KW-0812">Transmembrane</keyword>
<evidence type="ECO:0000256" key="1">
    <source>
        <dbReference type="SAM" id="Phobius"/>
    </source>
</evidence>
<evidence type="ECO:0000313" key="3">
    <source>
        <dbReference type="Proteomes" id="UP000231926"/>
    </source>
</evidence>
<evidence type="ECO:0000313" key="2">
    <source>
        <dbReference type="EMBL" id="PJZ47601.1"/>
    </source>
</evidence>
<accession>A0A2M9Y7R4</accession>
<dbReference type="AlphaFoldDB" id="A0A2M9Y7R4"/>
<sequence>MKFIQQLYLIVILILLVVIVYLGYLIYQGSSNEDIIAYSTKESGTALVSGEKLAYVILKRPKGAFDGYYYYFGAKKSKDTFPFLQKYSPVLDSDRDNFDKIEGLDECGGDSYVITLRVGDTIKYLQFTPYDTKTNEVDDKVLKTCKRGRP</sequence>